<proteinExistence type="predicted"/>
<reference evidence="6 7" key="1">
    <citation type="submission" date="2009-01" db="EMBL/GenBank/DDBJ databases">
        <title>Complete sequence of chromosome of Methylobacterium nodulans ORS 2060.</title>
        <authorList>
            <consortium name="US DOE Joint Genome Institute"/>
            <person name="Lucas S."/>
            <person name="Copeland A."/>
            <person name="Lapidus A."/>
            <person name="Glavina del Rio T."/>
            <person name="Dalin E."/>
            <person name="Tice H."/>
            <person name="Bruce D."/>
            <person name="Goodwin L."/>
            <person name="Pitluck S."/>
            <person name="Sims D."/>
            <person name="Brettin T."/>
            <person name="Detter J.C."/>
            <person name="Han C."/>
            <person name="Larimer F."/>
            <person name="Land M."/>
            <person name="Hauser L."/>
            <person name="Kyrpides N."/>
            <person name="Ivanova N."/>
            <person name="Marx C.J."/>
            <person name="Richardson P."/>
        </authorList>
    </citation>
    <scope>NUCLEOTIDE SEQUENCE [LARGE SCALE GENOMIC DNA]</scope>
    <source>
        <strain evidence="7">LMG 21967 / CNCM I-2342 / ORS 2060</strain>
    </source>
</reference>
<feature type="transmembrane region" description="Helical" evidence="4">
    <location>
        <begin position="214"/>
        <end position="237"/>
    </location>
</feature>
<feature type="transmembrane region" description="Helical" evidence="4">
    <location>
        <begin position="280"/>
        <end position="298"/>
    </location>
</feature>
<dbReference type="Gene3D" id="1.20.1250.20">
    <property type="entry name" value="MFS general substrate transporter like domains"/>
    <property type="match status" value="2"/>
</dbReference>
<dbReference type="EMBL" id="CP001349">
    <property type="protein sequence ID" value="ACL59316.1"/>
    <property type="molecule type" value="Genomic_DNA"/>
</dbReference>
<dbReference type="STRING" id="460265.Mnod_4446"/>
<dbReference type="InterPro" id="IPR036259">
    <property type="entry name" value="MFS_trans_sf"/>
</dbReference>
<feature type="transmembrane region" description="Helical" evidence="4">
    <location>
        <begin position="304"/>
        <end position="327"/>
    </location>
</feature>
<feature type="transmembrane region" description="Helical" evidence="4">
    <location>
        <begin position="134"/>
        <end position="153"/>
    </location>
</feature>
<evidence type="ECO:0000259" key="5">
    <source>
        <dbReference type="PROSITE" id="PS50850"/>
    </source>
</evidence>
<feature type="transmembrane region" description="Helical" evidence="4">
    <location>
        <begin position="69"/>
        <end position="89"/>
    </location>
</feature>
<feature type="transmembrane region" description="Helical" evidence="4">
    <location>
        <begin position="339"/>
        <end position="363"/>
    </location>
</feature>
<feature type="transmembrane region" description="Helical" evidence="4">
    <location>
        <begin position="159"/>
        <end position="177"/>
    </location>
</feature>
<evidence type="ECO:0000256" key="1">
    <source>
        <dbReference type="ARBA" id="ARBA00022692"/>
    </source>
</evidence>
<evidence type="ECO:0000256" key="2">
    <source>
        <dbReference type="ARBA" id="ARBA00022989"/>
    </source>
</evidence>
<dbReference type="RefSeq" id="WP_015930955.1">
    <property type="nucleotide sequence ID" value="NC_011894.1"/>
</dbReference>
<protein>
    <submittedName>
        <fullName evidence="6">Major facilitator superfamily MFS_1</fullName>
    </submittedName>
</protein>
<dbReference type="PANTHER" id="PTHR23539:SF1">
    <property type="entry name" value="MAJOR FACILITATOR SUPERFAMILY (MFS) PROFILE DOMAIN-CONTAINING PROTEIN"/>
    <property type="match status" value="1"/>
</dbReference>
<keyword evidence="2 4" id="KW-1133">Transmembrane helix</keyword>
<keyword evidence="7" id="KW-1185">Reference proteome</keyword>
<name>B8IBR2_METNO</name>
<dbReference type="PANTHER" id="PTHR23539">
    <property type="entry name" value="MFS TRANSPORTER"/>
    <property type="match status" value="1"/>
</dbReference>
<gene>
    <name evidence="6" type="ordered locus">Mnod_4446</name>
</gene>
<dbReference type="InterPro" id="IPR011701">
    <property type="entry name" value="MFS"/>
</dbReference>
<dbReference type="AlphaFoldDB" id="B8IBR2"/>
<evidence type="ECO:0000256" key="3">
    <source>
        <dbReference type="ARBA" id="ARBA00023136"/>
    </source>
</evidence>
<feature type="domain" description="Major facilitator superfamily (MFS) profile" evidence="5">
    <location>
        <begin position="213"/>
        <end position="428"/>
    </location>
</feature>
<dbReference type="KEGG" id="mno:Mnod_4446"/>
<evidence type="ECO:0000256" key="4">
    <source>
        <dbReference type="SAM" id="Phobius"/>
    </source>
</evidence>
<dbReference type="OrthoDB" id="9812574at2"/>
<keyword evidence="3 4" id="KW-0472">Membrane</keyword>
<feature type="transmembrane region" description="Helical" evidence="4">
    <location>
        <begin position="95"/>
        <end position="122"/>
    </location>
</feature>
<dbReference type="GO" id="GO:0022857">
    <property type="term" value="F:transmembrane transporter activity"/>
    <property type="evidence" value="ECO:0007669"/>
    <property type="project" value="InterPro"/>
</dbReference>
<accession>B8IBR2</accession>
<dbReference type="Pfam" id="PF07690">
    <property type="entry name" value="MFS_1"/>
    <property type="match status" value="1"/>
</dbReference>
<dbReference type="HOGENOM" id="CLU_038484_0_0_5"/>
<organism evidence="6 7">
    <name type="scientific">Methylobacterium nodulans (strain LMG 21967 / CNCM I-2342 / ORS 2060)</name>
    <dbReference type="NCBI Taxonomy" id="460265"/>
    <lineage>
        <taxon>Bacteria</taxon>
        <taxon>Pseudomonadati</taxon>
        <taxon>Pseudomonadota</taxon>
        <taxon>Alphaproteobacteria</taxon>
        <taxon>Hyphomicrobiales</taxon>
        <taxon>Methylobacteriaceae</taxon>
        <taxon>Methylobacterium</taxon>
    </lineage>
</organism>
<feature type="transmembrane region" description="Helical" evidence="4">
    <location>
        <begin position="369"/>
        <end position="388"/>
    </location>
</feature>
<dbReference type="InterPro" id="IPR020846">
    <property type="entry name" value="MFS_dom"/>
</dbReference>
<feature type="transmembrane region" description="Helical" evidence="4">
    <location>
        <begin position="249"/>
        <end position="268"/>
    </location>
</feature>
<evidence type="ECO:0000313" key="7">
    <source>
        <dbReference type="Proteomes" id="UP000008207"/>
    </source>
</evidence>
<dbReference type="SUPFAM" id="SSF103473">
    <property type="entry name" value="MFS general substrate transporter"/>
    <property type="match status" value="1"/>
</dbReference>
<sequence>MQATSHLALINVFVGDIQGGLGPFLGTWLAQAAQWSPSRIGLVTTIVGFSTLVLSGPLGALVDRVGRPRLLIALACAAILGGTVMLMPARSFPTVLAAQFVAALGGTLVVPAVAALTLGMVGKQAFPKQQGRNQAYNHVGILGAALAISFGTPVFGPSIAFWVLGLLAVGAIVATVTTPGRAWNARRAVGWKEDDPDDKPERSAILKVLGDRRLLLLSASLALFNLANGSMLSLLGQKLVAAGQDGTGWTARYVMVAQLVMIPVALLAGSLADRRGRRQLLIAACAVLPVRALLSALLDDPAWLILAEVLDGVASGVIGVAVPVVVADLTWGSGRTQTALGTVAAVQGVGGALSGWIGGLLAIHFGWTWTFLALGLPALLSLGLALWLEETCAPSGQDAAGAPCGTIGAASRLPPEGPRLAFEEQGRA</sequence>
<dbReference type="PROSITE" id="PS50850">
    <property type="entry name" value="MFS"/>
    <property type="match status" value="1"/>
</dbReference>
<keyword evidence="1 4" id="KW-0812">Transmembrane</keyword>
<evidence type="ECO:0000313" key="6">
    <source>
        <dbReference type="EMBL" id="ACL59316.1"/>
    </source>
</evidence>
<feature type="transmembrane region" description="Helical" evidence="4">
    <location>
        <begin position="42"/>
        <end position="62"/>
    </location>
</feature>
<dbReference type="eggNOG" id="COG2814">
    <property type="taxonomic scope" value="Bacteria"/>
</dbReference>
<dbReference type="Proteomes" id="UP000008207">
    <property type="component" value="Chromosome"/>
</dbReference>